<reference evidence="1 2" key="1">
    <citation type="journal article" date="2007" name="Int. J. Syst. Evol. Microbiol.">
        <title>Oceanobacillus profundus sp. nov., isolated from a deep-sea sediment core.</title>
        <authorList>
            <person name="Kim Y.G."/>
            <person name="Choi D.H."/>
            <person name="Hyun S."/>
            <person name="Cho B.C."/>
        </authorList>
    </citation>
    <scope>NUCLEOTIDE SEQUENCE [LARGE SCALE GENOMIC DNA]</scope>
    <source>
        <strain evidence="1 2">DSM 18246</strain>
    </source>
</reference>
<sequence>MFDPVEEKSRIYEMLSESKVEEHHYNNQEIIGHAVDFAMCEYRELAHAYNDFFQKVSHLVVFKYKMKDTIVKETINTFKSLREMITNEGFTNEEMETMPTPVYNQVIAVQKERSELLKKIAETYMPERMKNK</sequence>
<evidence type="ECO:0000313" key="1">
    <source>
        <dbReference type="EMBL" id="RHW31901.1"/>
    </source>
</evidence>
<proteinExistence type="predicted"/>
<dbReference type="OrthoDB" id="9921693at2"/>
<keyword evidence="2" id="KW-1185">Reference proteome</keyword>
<name>A0A417YGG8_9BACI</name>
<organism evidence="1 2">
    <name type="scientific">Oceanobacillus profundus</name>
    <dbReference type="NCBI Taxonomy" id="372463"/>
    <lineage>
        <taxon>Bacteria</taxon>
        <taxon>Bacillati</taxon>
        <taxon>Bacillota</taxon>
        <taxon>Bacilli</taxon>
        <taxon>Bacillales</taxon>
        <taxon>Bacillaceae</taxon>
        <taxon>Oceanobacillus</taxon>
    </lineage>
</organism>
<dbReference type="Proteomes" id="UP000285456">
    <property type="component" value="Unassembled WGS sequence"/>
</dbReference>
<accession>A0A417YGG8</accession>
<gene>
    <name evidence="1" type="ORF">D1B32_11725</name>
</gene>
<protein>
    <submittedName>
        <fullName evidence="1">Uncharacterized protein</fullName>
    </submittedName>
</protein>
<dbReference type="RefSeq" id="WP_118889459.1">
    <property type="nucleotide sequence ID" value="NZ_PHUT01000007.1"/>
</dbReference>
<evidence type="ECO:0000313" key="2">
    <source>
        <dbReference type="Proteomes" id="UP000285456"/>
    </source>
</evidence>
<comment type="caution">
    <text evidence="1">The sequence shown here is derived from an EMBL/GenBank/DDBJ whole genome shotgun (WGS) entry which is preliminary data.</text>
</comment>
<dbReference type="EMBL" id="QWEH01000007">
    <property type="protein sequence ID" value="RHW31901.1"/>
    <property type="molecule type" value="Genomic_DNA"/>
</dbReference>
<dbReference type="AlphaFoldDB" id="A0A417YGG8"/>